<protein>
    <submittedName>
        <fullName evidence="3">Uncharacterized protein</fullName>
    </submittedName>
</protein>
<dbReference type="EMBL" id="CSAJ01000653">
    <property type="protein sequence ID" value="COX02025.1"/>
    <property type="molecule type" value="Genomic_DNA"/>
</dbReference>
<sequence length="92" mass="9699">MMVRPSLAAAIAMLIAIKESPPRSKKLAFRSTELTPRHCDQMRCSVTSVCDSPLRAASTVAAVEPSAVPAGEPLFAPGACAQTVWLGSTQCR</sequence>
<name>A0A655JJI7_MYCTX</name>
<evidence type="ECO:0000313" key="6">
    <source>
        <dbReference type="Proteomes" id="UP000048600"/>
    </source>
</evidence>
<dbReference type="EMBL" id="CSAD01000597">
    <property type="protein sequence ID" value="COW19916.1"/>
    <property type="molecule type" value="Genomic_DNA"/>
</dbReference>
<dbReference type="AlphaFoldDB" id="A0A655JJI7"/>
<evidence type="ECO:0000313" key="3">
    <source>
        <dbReference type="EMBL" id="COX02025.1"/>
    </source>
</evidence>
<dbReference type="EMBL" id="CHKL01000321">
    <property type="protein sequence ID" value="COW51935.1"/>
    <property type="molecule type" value="Genomic_DNA"/>
</dbReference>
<dbReference type="Proteomes" id="UP000048600">
    <property type="component" value="Unassembled WGS sequence"/>
</dbReference>
<evidence type="ECO:0000313" key="5">
    <source>
        <dbReference type="Proteomes" id="UP000045842"/>
    </source>
</evidence>
<gene>
    <name evidence="1" type="ORF">ERS007679_03355</name>
    <name evidence="3" type="ORF">ERS007720_03755</name>
    <name evidence="2" type="ORF">ERS007741_02641</name>
</gene>
<organism evidence="3 4">
    <name type="scientific">Mycobacterium tuberculosis</name>
    <dbReference type="NCBI Taxonomy" id="1773"/>
    <lineage>
        <taxon>Bacteria</taxon>
        <taxon>Bacillati</taxon>
        <taxon>Actinomycetota</taxon>
        <taxon>Actinomycetes</taxon>
        <taxon>Mycobacteriales</taxon>
        <taxon>Mycobacteriaceae</taxon>
        <taxon>Mycobacterium</taxon>
        <taxon>Mycobacterium tuberculosis complex</taxon>
    </lineage>
</organism>
<dbReference type="Proteomes" id="UP000044938">
    <property type="component" value="Unassembled WGS sequence"/>
</dbReference>
<proteinExistence type="predicted"/>
<dbReference type="Proteomes" id="UP000045842">
    <property type="component" value="Unassembled WGS sequence"/>
</dbReference>
<reference evidence="4 5" key="1">
    <citation type="submission" date="2015-03" db="EMBL/GenBank/DDBJ databases">
        <authorList>
            <consortium name="Pathogen Informatics"/>
        </authorList>
    </citation>
    <scope>NUCLEOTIDE SEQUENCE [LARGE SCALE GENOMIC DNA]</scope>
    <source>
        <strain evidence="1 5">G09801536</strain>
        <strain evidence="3 4">M09401471</strain>
        <strain evidence="2 6">P00601463</strain>
    </source>
</reference>
<evidence type="ECO:0000313" key="4">
    <source>
        <dbReference type="Proteomes" id="UP000044938"/>
    </source>
</evidence>
<evidence type="ECO:0000313" key="2">
    <source>
        <dbReference type="EMBL" id="COW51935.1"/>
    </source>
</evidence>
<accession>A0A655JJI7</accession>
<evidence type="ECO:0000313" key="1">
    <source>
        <dbReference type="EMBL" id="COW19916.1"/>
    </source>
</evidence>